<feature type="transmembrane region" description="Helical" evidence="1">
    <location>
        <begin position="371"/>
        <end position="395"/>
    </location>
</feature>
<dbReference type="GO" id="GO:0006506">
    <property type="term" value="P:GPI anchor biosynthetic process"/>
    <property type="evidence" value="ECO:0007669"/>
    <property type="project" value="InterPro"/>
</dbReference>
<keyword evidence="1" id="KW-0812">Transmembrane</keyword>
<organism evidence="2 3">
    <name type="scientific">Maudiozyma barnettii</name>
    <dbReference type="NCBI Taxonomy" id="61262"/>
    <lineage>
        <taxon>Eukaryota</taxon>
        <taxon>Fungi</taxon>
        <taxon>Dikarya</taxon>
        <taxon>Ascomycota</taxon>
        <taxon>Saccharomycotina</taxon>
        <taxon>Saccharomycetes</taxon>
        <taxon>Saccharomycetales</taxon>
        <taxon>Saccharomycetaceae</taxon>
        <taxon>Maudiozyma</taxon>
    </lineage>
</organism>
<keyword evidence="1" id="KW-0472">Membrane</keyword>
<sequence>MSNYIFWPNELLRKESTLNDEELIIIAIKLKDTDYVVIAVEQISTLRDAVELGFPYVILGNRDPQGNWTINTPSFNIVEFEVPKFKLMQFYSIEPISLLLSKNTVVDNPNLKKIPNIEKLTSYERYRAMNFKLNKTIDIINTYNSTLNAFHKSYPMIGKSKENNVSGITLLQIWYVSTVFHRLVCNAAFYATFGACYIAYYGSVFLRNMTPTLLRLSATAKQIDLRFQQICYFPVQFMKIYQTKVHDETISEYSTPNRESSTNKIELSCKYYPDYIRFYNTLWLIVNDISFGLMFGAVLNENHDTIVNTLSDVIMTTLYDKMIEVTHILANNPFGIKLNHELASFLSELFYWIMEFSYNSLIRFASDKSKLSIFLTIVTKVSCVFGASFGISLIVDFFSLLSFHIYLFYHISCKLYHWQLNTLISLFYLFCGKKRNVLRKRIDYDYFEIDELLLGTLLFIVLSFLMPTVLSFYSSYTLLWVTTVYISVFLTSIIGLINHFPLFAILLRIKDAKRLPGGILLLPKYHKNGRVILTLHNNPLNVPAMFSPFSHSMGKIKEYYFSTMTFKNLLSGTSIKVQINELYDILYLSLPEEPQNVSQILSKLKKGLPC</sequence>
<dbReference type="PANTHER" id="PTHR21329:SF3">
    <property type="entry name" value="PHOSPHATIDYLINOSITOL N-ACETYLGLUCOSAMINYLTRANSFERASE SUBUNIT Q"/>
    <property type="match status" value="1"/>
</dbReference>
<dbReference type="AlphaFoldDB" id="A0A8H2ZJ21"/>
<dbReference type="GO" id="GO:0005783">
    <property type="term" value="C:endoplasmic reticulum"/>
    <property type="evidence" value="ECO:0007669"/>
    <property type="project" value="TreeGrafter"/>
</dbReference>
<dbReference type="Pfam" id="PF05024">
    <property type="entry name" value="Gpi1"/>
    <property type="match status" value="1"/>
</dbReference>
<protein>
    <submittedName>
        <fullName evidence="2">Similar to Saccharomyces cerevisiae YGR216C GPI1 Membrane protein involved in the synthesis of N-acetylglucosaminyl phosphatidylinositol (GlcNAc-PI)</fullName>
    </submittedName>
</protein>
<proteinExistence type="predicted"/>
<comment type="caution">
    <text evidence="2">The sequence shown here is derived from an EMBL/GenBank/DDBJ whole genome shotgun (WGS) entry which is preliminary data.</text>
</comment>
<dbReference type="GO" id="GO:0016020">
    <property type="term" value="C:membrane"/>
    <property type="evidence" value="ECO:0007669"/>
    <property type="project" value="InterPro"/>
</dbReference>
<evidence type="ECO:0000313" key="3">
    <source>
        <dbReference type="Proteomes" id="UP000644660"/>
    </source>
</evidence>
<feature type="transmembrane region" description="Helical" evidence="1">
    <location>
        <begin position="452"/>
        <end position="473"/>
    </location>
</feature>
<dbReference type="RefSeq" id="XP_041407941.1">
    <property type="nucleotide sequence ID" value="XM_041552007.1"/>
</dbReference>
<dbReference type="GeneID" id="64859167"/>
<feature type="transmembrane region" description="Helical" evidence="1">
    <location>
        <begin position="485"/>
        <end position="507"/>
    </location>
</feature>
<keyword evidence="1" id="KW-1133">Transmembrane helix</keyword>
<dbReference type="PANTHER" id="PTHR21329">
    <property type="entry name" value="PHOSPHATIDYLINOSITOL N-ACETYLGLUCOSAMINYLTRANSFERASE SUBUNIT Q-RELATED"/>
    <property type="match status" value="1"/>
</dbReference>
<keyword evidence="3" id="KW-1185">Reference proteome</keyword>
<reference evidence="2 3" key="1">
    <citation type="submission" date="2020-05" db="EMBL/GenBank/DDBJ databases">
        <authorList>
            <person name="Casaregola S."/>
            <person name="Devillers H."/>
            <person name="Grondin C."/>
        </authorList>
    </citation>
    <scope>NUCLEOTIDE SEQUENCE [LARGE SCALE GENOMIC DNA]</scope>
    <source>
        <strain evidence="2 3">CLIB 1767</strain>
    </source>
</reference>
<feature type="transmembrane region" description="Helical" evidence="1">
    <location>
        <begin position="187"/>
        <end position="206"/>
    </location>
</feature>
<evidence type="ECO:0000256" key="1">
    <source>
        <dbReference type="SAM" id="Phobius"/>
    </source>
</evidence>
<accession>A0A8H2ZJ21</accession>
<dbReference type="InterPro" id="IPR007720">
    <property type="entry name" value="PigQ/GPI1"/>
</dbReference>
<dbReference type="EMBL" id="CAEFZW010000008">
    <property type="protein sequence ID" value="CAB4256097.1"/>
    <property type="molecule type" value="Genomic_DNA"/>
</dbReference>
<evidence type="ECO:0000313" key="2">
    <source>
        <dbReference type="EMBL" id="CAB4256097.1"/>
    </source>
</evidence>
<name>A0A8H2ZJ21_9SACH</name>
<gene>
    <name evidence="2" type="ORF">KABA2_08S03190</name>
</gene>
<dbReference type="Proteomes" id="UP000644660">
    <property type="component" value="Unassembled WGS sequence"/>
</dbReference>
<feature type="transmembrane region" description="Helical" evidence="1">
    <location>
        <begin position="415"/>
        <end position="431"/>
    </location>
</feature>